<keyword evidence="1" id="KW-0732">Signal</keyword>
<sequence>MKFYIGFLFLILWLLAVASTSSNDTEIAVKNVEHLPLPSQAENRTRQTVEQRGGITCRVGGFAACLLKCRAMGYRRAAAYTSASTIARFRGFFPFLDVIPNDLHNSLDVGNEFINFCCYTELRQRRYPGDTNFGHEIVNSKLCCCTNVLPFKSARKIKSSADHDGHDVKTYKLIYIKLNKYK</sequence>
<reference evidence="3" key="1">
    <citation type="submission" date="2015-01" db="EMBL/GenBank/DDBJ databases">
        <authorList>
            <person name="Aksoy S."/>
            <person name="Warren W."/>
            <person name="Wilson R.K."/>
        </authorList>
    </citation>
    <scope>NUCLEOTIDE SEQUENCE [LARGE SCALE GENOMIC DNA]</scope>
    <source>
        <strain evidence="3">IAEA</strain>
    </source>
</reference>
<keyword evidence="3" id="KW-1185">Reference proteome</keyword>
<dbReference type="AlphaFoldDB" id="A0A1B0BGY8"/>
<name>A0A1B0BGY8_9MUSC</name>
<dbReference type="EnsemblMetazoa" id="GPPI029733-RA">
    <property type="protein sequence ID" value="GPPI029733-PA"/>
    <property type="gene ID" value="GPPI029733"/>
</dbReference>
<reference evidence="2" key="2">
    <citation type="submission" date="2020-05" db="UniProtKB">
        <authorList>
            <consortium name="EnsemblMetazoa"/>
        </authorList>
    </citation>
    <scope>IDENTIFICATION</scope>
    <source>
        <strain evidence="2">IAEA</strain>
    </source>
</reference>
<evidence type="ECO:0000256" key="1">
    <source>
        <dbReference type="SAM" id="SignalP"/>
    </source>
</evidence>
<feature type="chain" id="PRO_5008404857" evidence="1">
    <location>
        <begin position="23"/>
        <end position="182"/>
    </location>
</feature>
<dbReference type="VEuPathDB" id="VectorBase:GPPI029733"/>
<evidence type="ECO:0000313" key="2">
    <source>
        <dbReference type="EnsemblMetazoa" id="GPPI029733-PA"/>
    </source>
</evidence>
<proteinExistence type="predicted"/>
<dbReference type="EMBL" id="JXJN01014089">
    <property type="status" value="NOT_ANNOTATED_CDS"/>
    <property type="molecule type" value="Genomic_DNA"/>
</dbReference>
<evidence type="ECO:0000313" key="3">
    <source>
        <dbReference type="Proteomes" id="UP000092460"/>
    </source>
</evidence>
<accession>A0A1B0BGY8</accession>
<organism evidence="2 3">
    <name type="scientific">Glossina palpalis gambiensis</name>
    <dbReference type="NCBI Taxonomy" id="67801"/>
    <lineage>
        <taxon>Eukaryota</taxon>
        <taxon>Metazoa</taxon>
        <taxon>Ecdysozoa</taxon>
        <taxon>Arthropoda</taxon>
        <taxon>Hexapoda</taxon>
        <taxon>Insecta</taxon>
        <taxon>Pterygota</taxon>
        <taxon>Neoptera</taxon>
        <taxon>Endopterygota</taxon>
        <taxon>Diptera</taxon>
        <taxon>Brachycera</taxon>
        <taxon>Muscomorpha</taxon>
        <taxon>Hippoboscoidea</taxon>
        <taxon>Glossinidae</taxon>
        <taxon>Glossina</taxon>
    </lineage>
</organism>
<protein>
    <submittedName>
        <fullName evidence="2">Uncharacterized protein</fullName>
    </submittedName>
</protein>
<feature type="signal peptide" evidence="1">
    <location>
        <begin position="1"/>
        <end position="22"/>
    </location>
</feature>
<dbReference type="Proteomes" id="UP000092460">
    <property type="component" value="Unassembled WGS sequence"/>
</dbReference>